<sequence length="347" mass="39305">MENQQIKIYKPMVLFSEIPTGYQAVLISLDGTVKGNLDWKKEKEWASQCIENGFSILWEIKLGLFSALLKPISHKTQFLSLGLSLEHFLQGPWTEFHAHSLGLCLYQGNADFSQNFPWEAEHIAHFQNWLQDLYGDVEKLEQDTGIAVHSFVEVDPLHGTLNSLRALFCRDLAADYVDLLAGHMSQVLPLFLLMDATSVQCPGLQMQLLLKDRFPRFELGVRGSRIGNPMMSWDGEAFHYPTSPEKEKMAVCLPVLKHSQPIHFQQLSKAVELLNAQGHPFRMISEHNMTHEWDELDMLFVLPDCLSGEGKRKLMGFCAAGGQVVSLGNRLGIPDELSFEEWKALHS</sequence>
<dbReference type="KEGG" id="puv:PUV_08920"/>
<proteinExistence type="predicted"/>
<dbReference type="eggNOG" id="ENOG503375V">
    <property type="taxonomic scope" value="Bacteria"/>
</dbReference>
<gene>
    <name evidence="1" type="ordered locus">PUV_08920</name>
</gene>
<organism evidence="1 2">
    <name type="scientific">Parachlamydia acanthamoebae (strain UV7)</name>
    <dbReference type="NCBI Taxonomy" id="765952"/>
    <lineage>
        <taxon>Bacteria</taxon>
        <taxon>Pseudomonadati</taxon>
        <taxon>Chlamydiota</taxon>
        <taxon>Chlamydiia</taxon>
        <taxon>Parachlamydiales</taxon>
        <taxon>Parachlamydiaceae</taxon>
        <taxon>Parachlamydia</taxon>
    </lineage>
</organism>
<name>F8KYA7_PARAV</name>
<dbReference type="OrthoDB" id="20968at2"/>
<keyword evidence="2" id="KW-1185">Reference proteome</keyword>
<dbReference type="STRING" id="765952.PUV_08920"/>
<dbReference type="EMBL" id="FR872580">
    <property type="protein sequence ID" value="CCB85842.1"/>
    <property type="molecule type" value="Genomic_DNA"/>
</dbReference>
<evidence type="ECO:0000313" key="2">
    <source>
        <dbReference type="Proteomes" id="UP000000495"/>
    </source>
</evidence>
<dbReference type="HOGENOM" id="CLU_943172_0_0_0"/>
<dbReference type="RefSeq" id="WP_006341817.1">
    <property type="nucleotide sequence ID" value="NC_015702.1"/>
</dbReference>
<evidence type="ECO:0000313" key="1">
    <source>
        <dbReference type="EMBL" id="CCB85842.1"/>
    </source>
</evidence>
<dbReference type="AlphaFoldDB" id="F8KYA7"/>
<accession>F8KYA7</accession>
<protein>
    <submittedName>
        <fullName evidence="1">Uncharacterized protein</fullName>
    </submittedName>
</protein>
<dbReference type="Proteomes" id="UP000000495">
    <property type="component" value="Chromosome"/>
</dbReference>
<reference key="1">
    <citation type="journal article" date="2011" name="Mol. Biol. Evol.">
        <title>Unity in variety -- the pan-genome of the Chlamydiae.</title>
        <authorList>
            <person name="Collingro A."/>
            <person name="Tischler P."/>
            <person name="Weinmaier T."/>
            <person name="Penz T."/>
            <person name="Heinz E."/>
            <person name="Brunham R.C."/>
            <person name="Read T.D."/>
            <person name="Bavoil P.M."/>
            <person name="Sachse K."/>
            <person name="Kahane S."/>
            <person name="Friedman M.G."/>
            <person name="Rattei T."/>
            <person name="Myers G.S.A."/>
            <person name="Horn M."/>
        </authorList>
    </citation>
    <scope>NUCLEOTIDE SEQUENCE</scope>
    <source>
        <strain>UV7</strain>
    </source>
</reference>
<reference evidence="1 2" key="2">
    <citation type="journal article" date="2011" name="Mol. Biol. Evol.">
        <title>Unity in variety--the pan-genome of the Chlamydiae.</title>
        <authorList>
            <person name="Collingro A."/>
            <person name="Tischler P."/>
            <person name="Weinmaier T."/>
            <person name="Penz T."/>
            <person name="Heinz E."/>
            <person name="Brunham R.C."/>
            <person name="Read T.D."/>
            <person name="Bavoil P.M."/>
            <person name="Sachse K."/>
            <person name="Kahane S."/>
            <person name="Friedman M.G."/>
            <person name="Rattei T."/>
            <person name="Myers G.S."/>
            <person name="Horn M."/>
        </authorList>
    </citation>
    <scope>NUCLEOTIDE SEQUENCE [LARGE SCALE GENOMIC DNA]</scope>
    <source>
        <strain evidence="2">UV7</strain>
    </source>
</reference>